<evidence type="ECO:0000313" key="4">
    <source>
        <dbReference type="Proteomes" id="UP001605990"/>
    </source>
</evidence>
<dbReference type="InterPro" id="IPR030395">
    <property type="entry name" value="GP_PDE_dom"/>
</dbReference>
<dbReference type="PROSITE" id="PS51257">
    <property type="entry name" value="PROKAR_LIPOPROTEIN"/>
    <property type="match status" value="1"/>
</dbReference>
<dbReference type="Gene3D" id="3.20.20.190">
    <property type="entry name" value="Phosphatidylinositol (PI) phosphodiesterase"/>
    <property type="match status" value="1"/>
</dbReference>
<feature type="signal peptide" evidence="1">
    <location>
        <begin position="1"/>
        <end position="22"/>
    </location>
</feature>
<dbReference type="RefSeq" id="WP_175462829.1">
    <property type="nucleotide sequence ID" value="NZ_JASCXS010000042.1"/>
</dbReference>
<dbReference type="Pfam" id="PF03009">
    <property type="entry name" value="GDPD"/>
    <property type="match status" value="1"/>
</dbReference>
<dbReference type="CDD" id="cd08556">
    <property type="entry name" value="GDPD"/>
    <property type="match status" value="1"/>
</dbReference>
<dbReference type="PANTHER" id="PTHR46211">
    <property type="entry name" value="GLYCEROPHOSPHORYL DIESTER PHOSPHODIESTERASE"/>
    <property type="match status" value="1"/>
</dbReference>
<name>A0ABW7DU83_STRRO</name>
<sequence>MTERKPVRIAALMAFVALVAGACSGPGTDQAAPAAAAAKAAAEPGCIVPKVIGHRGTPEDENTMKGLRDAVSAGAHGVEFDVWWTRDGVPVLSHDPTVDRTTTGHGAISDMTAAEVRLLRTKRGQPVPTLEEALRYVAEQRMTGMVELKPTPTAVQVQSLLAAIRKTGTAEYVIVHSFNRAAVDAVRKAAPELRTALTHEKTEISGAEAARYGTSLNVSRFLATPEAVEDWHAAGLRVYVWTANWEPAWKTAQSAGVDVILTDRVGPYKLWARTACRVEPTRG</sequence>
<dbReference type="InterPro" id="IPR017946">
    <property type="entry name" value="PLC-like_Pdiesterase_TIM-brl"/>
</dbReference>
<dbReference type="PROSITE" id="PS50007">
    <property type="entry name" value="PIPLC_X_DOMAIN"/>
    <property type="match status" value="1"/>
</dbReference>
<accession>A0ABW7DU83</accession>
<evidence type="ECO:0000256" key="1">
    <source>
        <dbReference type="SAM" id="SignalP"/>
    </source>
</evidence>
<dbReference type="PANTHER" id="PTHR46211:SF1">
    <property type="entry name" value="GLYCEROPHOSPHODIESTER PHOSPHODIESTERASE, CYTOPLASMIC"/>
    <property type="match status" value="1"/>
</dbReference>
<evidence type="ECO:0000259" key="2">
    <source>
        <dbReference type="PROSITE" id="PS51704"/>
    </source>
</evidence>
<reference evidence="3 4" key="1">
    <citation type="submission" date="2024-10" db="EMBL/GenBank/DDBJ databases">
        <title>Draft genome assembly of a novel steroid transforming actinomycete isolated from African clawed frog Xenopus laevis.</title>
        <authorList>
            <person name="Bragin E."/>
            <person name="Kollerov V."/>
            <person name="Donova M.V."/>
        </authorList>
    </citation>
    <scope>NUCLEOTIDE SEQUENCE [LARGE SCALE GENOMIC DNA]</scope>
    <source>
        <strain evidence="3 4">MTOC-St3</strain>
    </source>
</reference>
<dbReference type="Proteomes" id="UP001605990">
    <property type="component" value="Unassembled WGS sequence"/>
</dbReference>
<feature type="domain" description="GP-PDE" evidence="2">
    <location>
        <begin position="49"/>
        <end position="272"/>
    </location>
</feature>
<keyword evidence="1" id="KW-0732">Signal</keyword>
<dbReference type="EMBL" id="JBIENY010000030">
    <property type="protein sequence ID" value="MFG6294175.1"/>
    <property type="molecule type" value="Genomic_DNA"/>
</dbReference>
<organism evidence="3 4">
    <name type="scientific">Streptomyces rochei</name>
    <name type="common">Streptomyces parvullus</name>
    <dbReference type="NCBI Taxonomy" id="1928"/>
    <lineage>
        <taxon>Bacteria</taxon>
        <taxon>Bacillati</taxon>
        <taxon>Actinomycetota</taxon>
        <taxon>Actinomycetes</taxon>
        <taxon>Kitasatosporales</taxon>
        <taxon>Streptomycetaceae</taxon>
        <taxon>Streptomyces</taxon>
        <taxon>Streptomyces rochei group</taxon>
    </lineage>
</organism>
<evidence type="ECO:0000313" key="3">
    <source>
        <dbReference type="EMBL" id="MFG6294175.1"/>
    </source>
</evidence>
<dbReference type="PROSITE" id="PS51704">
    <property type="entry name" value="GP_PDE"/>
    <property type="match status" value="1"/>
</dbReference>
<feature type="chain" id="PRO_5045459357" evidence="1">
    <location>
        <begin position="23"/>
        <end position="283"/>
    </location>
</feature>
<proteinExistence type="predicted"/>
<dbReference type="SUPFAM" id="SSF51695">
    <property type="entry name" value="PLC-like phosphodiesterases"/>
    <property type="match status" value="1"/>
</dbReference>
<protein>
    <submittedName>
        <fullName evidence="3">Glycerophosphodiester phosphodiesterase</fullName>
    </submittedName>
</protein>
<keyword evidence="4" id="KW-1185">Reference proteome</keyword>
<gene>
    <name evidence="3" type="ORF">ACGU38_02220</name>
</gene>
<comment type="caution">
    <text evidence="3">The sequence shown here is derived from an EMBL/GenBank/DDBJ whole genome shotgun (WGS) entry which is preliminary data.</text>
</comment>